<keyword evidence="6" id="KW-0472">Membrane</keyword>
<dbReference type="Gene3D" id="2.30.42.10">
    <property type="match status" value="1"/>
</dbReference>
<keyword evidence="6" id="KW-1133">Transmembrane helix</keyword>
<dbReference type="Pfam" id="PF03572">
    <property type="entry name" value="Peptidase_S41"/>
    <property type="match status" value="1"/>
</dbReference>
<evidence type="ECO:0000256" key="2">
    <source>
        <dbReference type="ARBA" id="ARBA00022670"/>
    </source>
</evidence>
<dbReference type="Proteomes" id="UP000179183">
    <property type="component" value="Unassembled WGS sequence"/>
</dbReference>
<dbReference type="CDD" id="cd06782">
    <property type="entry name" value="cpPDZ_CPP-like"/>
    <property type="match status" value="1"/>
</dbReference>
<evidence type="ECO:0000256" key="1">
    <source>
        <dbReference type="ARBA" id="ARBA00009179"/>
    </source>
</evidence>
<dbReference type="NCBIfam" id="TIGR00225">
    <property type="entry name" value="prc"/>
    <property type="match status" value="1"/>
</dbReference>
<dbReference type="InterPro" id="IPR001478">
    <property type="entry name" value="PDZ"/>
</dbReference>
<evidence type="ECO:0000256" key="5">
    <source>
        <dbReference type="RuleBase" id="RU004404"/>
    </source>
</evidence>
<dbReference type="GO" id="GO:0004175">
    <property type="term" value="F:endopeptidase activity"/>
    <property type="evidence" value="ECO:0007669"/>
    <property type="project" value="TreeGrafter"/>
</dbReference>
<evidence type="ECO:0000313" key="9">
    <source>
        <dbReference type="Proteomes" id="UP000179183"/>
    </source>
</evidence>
<dbReference type="InterPro" id="IPR041489">
    <property type="entry name" value="PDZ_6"/>
</dbReference>
<dbReference type="InterPro" id="IPR029045">
    <property type="entry name" value="ClpP/crotonase-like_dom_sf"/>
</dbReference>
<dbReference type="CDD" id="cd07560">
    <property type="entry name" value="Peptidase_S41_CPP"/>
    <property type="match status" value="1"/>
</dbReference>
<keyword evidence="3 5" id="KW-0378">Hydrolase</keyword>
<dbReference type="SMART" id="SM00228">
    <property type="entry name" value="PDZ"/>
    <property type="match status" value="1"/>
</dbReference>
<dbReference type="Gene3D" id="3.30.750.44">
    <property type="match status" value="1"/>
</dbReference>
<accession>A0A1G2HST5</accession>
<dbReference type="InterPro" id="IPR055210">
    <property type="entry name" value="CtpA/B_N"/>
</dbReference>
<keyword evidence="4 5" id="KW-0720">Serine protease</keyword>
<feature type="transmembrane region" description="Helical" evidence="6">
    <location>
        <begin position="9"/>
        <end position="29"/>
    </location>
</feature>
<dbReference type="PANTHER" id="PTHR32060:SF30">
    <property type="entry name" value="CARBOXY-TERMINAL PROCESSING PROTEASE CTPA"/>
    <property type="match status" value="1"/>
</dbReference>
<comment type="similarity">
    <text evidence="1 5">Belongs to the peptidase S41A family.</text>
</comment>
<dbReference type="SUPFAM" id="SSF52096">
    <property type="entry name" value="ClpP/crotonase"/>
    <property type="match status" value="1"/>
</dbReference>
<dbReference type="GO" id="GO:0007165">
    <property type="term" value="P:signal transduction"/>
    <property type="evidence" value="ECO:0007669"/>
    <property type="project" value="TreeGrafter"/>
</dbReference>
<protein>
    <recommendedName>
        <fullName evidence="7">PDZ domain-containing protein</fullName>
    </recommendedName>
</protein>
<gene>
    <name evidence="8" type="ORF">A3D34_00115</name>
</gene>
<dbReference type="SMART" id="SM00245">
    <property type="entry name" value="TSPc"/>
    <property type="match status" value="1"/>
</dbReference>
<dbReference type="FunFam" id="2.30.42.10:FF:000063">
    <property type="entry name" value="Peptidase, S41 family"/>
    <property type="match status" value="1"/>
</dbReference>
<dbReference type="GO" id="GO:0006508">
    <property type="term" value="P:proteolysis"/>
    <property type="evidence" value="ECO:0007669"/>
    <property type="project" value="UniProtKB-KW"/>
</dbReference>
<feature type="domain" description="PDZ" evidence="7">
    <location>
        <begin position="96"/>
        <end position="164"/>
    </location>
</feature>
<dbReference type="AlphaFoldDB" id="A0A1G2HST5"/>
<dbReference type="Gene3D" id="3.90.226.10">
    <property type="entry name" value="2-enoyl-CoA Hydratase, Chain A, domain 1"/>
    <property type="match status" value="1"/>
</dbReference>
<dbReference type="InterPro" id="IPR005151">
    <property type="entry name" value="Tail-specific_protease"/>
</dbReference>
<sequence>MININKRKLFSYILLVALFFVIFGAGFYLGKKQVVCRVCASETVNFSLFWDAYNKIHKSFINPSQIDEQKIIYGAISGMLKSLGDPYTDFFDPKEAKLFQQDLSGSFSGIGAEIGLKKGQLTIIAPLKNTPGQKAGLKSGDQIIAIDEKSTFDMSIEEAINLIRGKKGTPVILSIFREGWPETKDIKIIRDTIKIESIAWELKEGNIAYINIRHFDLSLSYEFKKIAFEVLSSPAKKIVLDLRNNPGGYLEVSQDMAGWFLQDDQIVTIEDFGENKKQKLYKADGNAAFANYPTVVLINGGSASASEILAGALRDNRNITLIGEKSFGKGSVQEVITLQDNESLIKVTIAKWLTPKGNSIAEIGLEPDIKVEADDADPEKDLHLQKALEIIRDLH</sequence>
<evidence type="ECO:0000313" key="8">
    <source>
        <dbReference type="EMBL" id="OGZ65606.1"/>
    </source>
</evidence>
<dbReference type="Pfam" id="PF17820">
    <property type="entry name" value="PDZ_6"/>
    <property type="match status" value="1"/>
</dbReference>
<dbReference type="GO" id="GO:0030288">
    <property type="term" value="C:outer membrane-bounded periplasmic space"/>
    <property type="evidence" value="ECO:0007669"/>
    <property type="project" value="TreeGrafter"/>
</dbReference>
<dbReference type="InterPro" id="IPR036034">
    <property type="entry name" value="PDZ_sf"/>
</dbReference>
<dbReference type="SUPFAM" id="SSF50156">
    <property type="entry name" value="PDZ domain-like"/>
    <property type="match status" value="1"/>
</dbReference>
<keyword evidence="6" id="KW-0812">Transmembrane</keyword>
<reference evidence="8 9" key="1">
    <citation type="journal article" date="2016" name="Nat. Commun.">
        <title>Thousands of microbial genomes shed light on interconnected biogeochemical processes in an aquifer system.</title>
        <authorList>
            <person name="Anantharaman K."/>
            <person name="Brown C.T."/>
            <person name="Hug L.A."/>
            <person name="Sharon I."/>
            <person name="Castelle C.J."/>
            <person name="Probst A.J."/>
            <person name="Thomas B.C."/>
            <person name="Singh A."/>
            <person name="Wilkins M.J."/>
            <person name="Karaoz U."/>
            <person name="Brodie E.L."/>
            <person name="Williams K.H."/>
            <person name="Hubbard S.S."/>
            <person name="Banfield J.F."/>
        </authorList>
    </citation>
    <scope>NUCLEOTIDE SEQUENCE [LARGE SCALE GENOMIC DNA]</scope>
</reference>
<evidence type="ECO:0000259" key="7">
    <source>
        <dbReference type="PROSITE" id="PS50106"/>
    </source>
</evidence>
<name>A0A1G2HST5_9BACT</name>
<dbReference type="EMBL" id="MHOQ01000042">
    <property type="protein sequence ID" value="OGZ65606.1"/>
    <property type="molecule type" value="Genomic_DNA"/>
</dbReference>
<evidence type="ECO:0000256" key="4">
    <source>
        <dbReference type="ARBA" id="ARBA00022825"/>
    </source>
</evidence>
<keyword evidence="2 5" id="KW-0645">Protease</keyword>
<evidence type="ECO:0000256" key="6">
    <source>
        <dbReference type="SAM" id="Phobius"/>
    </source>
</evidence>
<dbReference type="GO" id="GO:0008236">
    <property type="term" value="F:serine-type peptidase activity"/>
    <property type="evidence" value="ECO:0007669"/>
    <property type="project" value="UniProtKB-KW"/>
</dbReference>
<dbReference type="PROSITE" id="PS50106">
    <property type="entry name" value="PDZ"/>
    <property type="match status" value="1"/>
</dbReference>
<dbReference type="InterPro" id="IPR004447">
    <property type="entry name" value="Peptidase_S41A"/>
</dbReference>
<dbReference type="PANTHER" id="PTHR32060">
    <property type="entry name" value="TAIL-SPECIFIC PROTEASE"/>
    <property type="match status" value="1"/>
</dbReference>
<dbReference type="Pfam" id="PF22694">
    <property type="entry name" value="CtpB_N-like"/>
    <property type="match status" value="1"/>
</dbReference>
<organism evidence="8 9">
    <name type="scientific">Candidatus Staskawiczbacteria bacterium RIFCSPHIGHO2_02_FULL_33_16</name>
    <dbReference type="NCBI Taxonomy" id="1802204"/>
    <lineage>
        <taxon>Bacteria</taxon>
        <taxon>Candidatus Staskawicziibacteriota</taxon>
    </lineage>
</organism>
<comment type="caution">
    <text evidence="8">The sequence shown here is derived from an EMBL/GenBank/DDBJ whole genome shotgun (WGS) entry which is preliminary data.</text>
</comment>
<evidence type="ECO:0000256" key="3">
    <source>
        <dbReference type="ARBA" id="ARBA00022801"/>
    </source>
</evidence>
<proteinExistence type="inferred from homology"/>